<sequence>MSDFKGRHFTRDIILWAVQWYSKHGISYRELAEMLLKQEVSVSHITLISMGTALCTRDRTAATLGLEARLMRPISGLVLVGCTYTLPLPSKVVLLIFICLEPESKGSEMLPW</sequence>
<protein>
    <submittedName>
        <fullName evidence="1">Mobile element protein</fullName>
    </submittedName>
</protein>
<dbReference type="EMBL" id="BBMS01000132">
    <property type="protein sequence ID" value="GAL31114.1"/>
    <property type="molecule type" value="Genomic_DNA"/>
</dbReference>
<evidence type="ECO:0000313" key="2">
    <source>
        <dbReference type="Proteomes" id="UP000029223"/>
    </source>
</evidence>
<organism evidence="1 2">
    <name type="scientific">Vibrio variabilis</name>
    <dbReference type="NCBI Taxonomy" id="990271"/>
    <lineage>
        <taxon>Bacteria</taxon>
        <taxon>Pseudomonadati</taxon>
        <taxon>Pseudomonadota</taxon>
        <taxon>Gammaproteobacteria</taxon>
        <taxon>Vibrionales</taxon>
        <taxon>Vibrionaceae</taxon>
        <taxon>Vibrio</taxon>
    </lineage>
</organism>
<comment type="caution">
    <text evidence="1">The sequence shown here is derived from an EMBL/GenBank/DDBJ whole genome shotgun (WGS) entry which is preliminary data.</text>
</comment>
<dbReference type="Proteomes" id="UP000029223">
    <property type="component" value="Unassembled WGS sequence"/>
</dbReference>
<keyword evidence="2" id="KW-1185">Reference proteome</keyword>
<proteinExistence type="predicted"/>
<accession>A0ABQ0JQT3</accession>
<evidence type="ECO:0000313" key="1">
    <source>
        <dbReference type="EMBL" id="GAL31114.1"/>
    </source>
</evidence>
<gene>
    <name evidence="1" type="ORF">JCM19239_4499</name>
</gene>
<reference evidence="2" key="1">
    <citation type="submission" date="2014-09" db="EMBL/GenBank/DDBJ databases">
        <title>Vibrio variabilis JCM 19239. (C206) whole genome shotgun sequence.</title>
        <authorList>
            <person name="Sawabe T."/>
            <person name="Meirelles P."/>
            <person name="Nakanishi M."/>
            <person name="Sayaka M."/>
            <person name="Hattori M."/>
            <person name="Ohkuma M."/>
        </authorList>
    </citation>
    <scope>NUCLEOTIDE SEQUENCE [LARGE SCALE GENOMIC DNA]</scope>
    <source>
        <strain evidence="2">JCM 19239</strain>
    </source>
</reference>
<name>A0ABQ0JQT3_9VIBR</name>